<dbReference type="GO" id="GO:0005886">
    <property type="term" value="C:plasma membrane"/>
    <property type="evidence" value="ECO:0007669"/>
    <property type="project" value="UniProtKB-SubCell"/>
</dbReference>
<proteinExistence type="predicted"/>
<keyword evidence="10" id="KW-0472">Membrane</keyword>
<gene>
    <name evidence="12" type="ORF">DXX93_06640</name>
</gene>
<evidence type="ECO:0000256" key="3">
    <source>
        <dbReference type="ARBA" id="ARBA00012438"/>
    </source>
</evidence>
<dbReference type="InterPro" id="IPR005467">
    <property type="entry name" value="His_kinase_dom"/>
</dbReference>
<accession>A0A3E0TNV2</accession>
<comment type="catalytic activity">
    <reaction evidence="1">
        <text>ATP + protein L-histidine = ADP + protein N-phospho-L-histidine.</text>
        <dbReference type="EC" id="2.7.13.3"/>
    </reaction>
</comment>
<dbReference type="PRINTS" id="PR00344">
    <property type="entry name" value="BCTRLSENSOR"/>
</dbReference>
<comment type="subcellular location">
    <subcellularLocation>
        <location evidence="2">Cell membrane</location>
        <topology evidence="2">Multi-pass membrane protein</topology>
    </subcellularLocation>
</comment>
<feature type="transmembrane region" description="Helical" evidence="10">
    <location>
        <begin position="149"/>
        <end position="168"/>
    </location>
</feature>
<dbReference type="PROSITE" id="PS50109">
    <property type="entry name" value="HIS_KIN"/>
    <property type="match status" value="1"/>
</dbReference>
<protein>
    <recommendedName>
        <fullName evidence="3">histidine kinase</fullName>
        <ecNumber evidence="3">2.7.13.3</ecNumber>
    </recommendedName>
</protein>
<dbReference type="EMBL" id="QUOU01000001">
    <property type="protein sequence ID" value="REL26291.1"/>
    <property type="molecule type" value="Genomic_DNA"/>
</dbReference>
<dbReference type="PANTHER" id="PTHR44936">
    <property type="entry name" value="SENSOR PROTEIN CREC"/>
    <property type="match status" value="1"/>
</dbReference>
<dbReference type="EC" id="2.7.13.3" evidence="3"/>
<evidence type="ECO:0000256" key="1">
    <source>
        <dbReference type="ARBA" id="ARBA00000085"/>
    </source>
</evidence>
<keyword evidence="8 12" id="KW-0418">Kinase</keyword>
<comment type="caution">
    <text evidence="12">The sequence shown here is derived from an EMBL/GenBank/DDBJ whole genome shotgun (WGS) entry which is preliminary data.</text>
</comment>
<dbReference type="Pfam" id="PF02518">
    <property type="entry name" value="HATPase_c"/>
    <property type="match status" value="1"/>
</dbReference>
<name>A0A3E0TNV2_9GAMM</name>
<evidence type="ECO:0000256" key="9">
    <source>
        <dbReference type="ARBA" id="ARBA00022840"/>
    </source>
</evidence>
<dbReference type="InterPro" id="IPR050980">
    <property type="entry name" value="2C_sensor_his_kinase"/>
</dbReference>
<evidence type="ECO:0000256" key="2">
    <source>
        <dbReference type="ARBA" id="ARBA00004651"/>
    </source>
</evidence>
<evidence type="ECO:0000313" key="12">
    <source>
        <dbReference type="EMBL" id="REL26291.1"/>
    </source>
</evidence>
<dbReference type="InterPro" id="IPR003661">
    <property type="entry name" value="HisK_dim/P_dom"/>
</dbReference>
<evidence type="ECO:0000256" key="6">
    <source>
        <dbReference type="ARBA" id="ARBA00022679"/>
    </source>
</evidence>
<keyword evidence="10" id="KW-1133">Transmembrane helix</keyword>
<dbReference type="PANTHER" id="PTHR44936:SF10">
    <property type="entry name" value="SENSOR PROTEIN RSTB"/>
    <property type="match status" value="1"/>
</dbReference>
<dbReference type="Gene3D" id="1.10.287.130">
    <property type="match status" value="1"/>
</dbReference>
<dbReference type="SMART" id="SM00387">
    <property type="entry name" value="HATPase_c"/>
    <property type="match status" value="1"/>
</dbReference>
<dbReference type="SMART" id="SM00388">
    <property type="entry name" value="HisKA"/>
    <property type="match status" value="1"/>
</dbReference>
<reference evidence="12 13" key="1">
    <citation type="submission" date="2018-08" db="EMBL/GenBank/DDBJ databases">
        <title>Thalassotalea euphylliae genome.</title>
        <authorList>
            <person name="Summers S."/>
            <person name="Rice S.A."/>
            <person name="Freckelton M.L."/>
            <person name="Nedved B.T."/>
            <person name="Hadfield M.G."/>
        </authorList>
    </citation>
    <scope>NUCLEOTIDE SEQUENCE [LARGE SCALE GENOMIC DNA]</scope>
    <source>
        <strain evidence="12 13">H1</strain>
    </source>
</reference>
<keyword evidence="9" id="KW-0067">ATP-binding</keyword>
<dbReference type="Pfam" id="PF00512">
    <property type="entry name" value="HisKA"/>
    <property type="match status" value="1"/>
</dbReference>
<dbReference type="RefSeq" id="WP_116007412.1">
    <property type="nucleotide sequence ID" value="NZ_QUOU01000001.1"/>
</dbReference>
<sequence>MNSISTTLFTRLYLSISAAILISTILTLVIIESYDYKQEINDFKEDISYIHKGLMSQIQLGAVSADVTLTVSPYFEDRFSAKVVNIPHTDMGCVQCLVLGQAQRASYYETEQGVRYAAIALNGPNTTLIITEKLEVIMDEEFDLNVEEAAFLLLISLCLVIIATLLYWPVRQLQSDIKALVECFANYGRGNHQLRASDSIPKPLNEIALSFNKMADAIEKNVEERSVFAQAIPHEIRTPLSRIQLASGLIKRSSKEVNTIDLADDIDNYIEDINVFINQMMELMKLTDHGQHFSDDTHQLIELEHFIRSRGEQLNLERKHEMFFEVDNTIKISAYPVHLILLMDNLLKNALAYTANKVGVFATEKDGELFVSVEDDGEGIAVADREKVFIPFNRLDKSRNRKTGGLGLGLAIARASAHKIGGSLRVDESRWGGAKFTFSLKL</sequence>
<evidence type="ECO:0000256" key="4">
    <source>
        <dbReference type="ARBA" id="ARBA00022475"/>
    </source>
</evidence>
<dbReference type="Gene3D" id="3.30.565.10">
    <property type="entry name" value="Histidine kinase-like ATPase, C-terminal domain"/>
    <property type="match status" value="1"/>
</dbReference>
<dbReference type="OrthoDB" id="9804645at2"/>
<feature type="transmembrane region" description="Helical" evidence="10">
    <location>
        <begin position="12"/>
        <end position="31"/>
    </location>
</feature>
<keyword evidence="10" id="KW-0812">Transmembrane</keyword>
<organism evidence="12 13">
    <name type="scientific">Thalassotalea euphylliae</name>
    <dbReference type="NCBI Taxonomy" id="1655234"/>
    <lineage>
        <taxon>Bacteria</taxon>
        <taxon>Pseudomonadati</taxon>
        <taxon>Pseudomonadota</taxon>
        <taxon>Gammaproteobacteria</taxon>
        <taxon>Alteromonadales</taxon>
        <taxon>Colwelliaceae</taxon>
        <taxon>Thalassotalea</taxon>
    </lineage>
</organism>
<evidence type="ECO:0000313" key="13">
    <source>
        <dbReference type="Proteomes" id="UP000256478"/>
    </source>
</evidence>
<dbReference type="SUPFAM" id="SSF55874">
    <property type="entry name" value="ATPase domain of HSP90 chaperone/DNA topoisomerase II/histidine kinase"/>
    <property type="match status" value="1"/>
</dbReference>
<dbReference type="InterPro" id="IPR003594">
    <property type="entry name" value="HATPase_dom"/>
</dbReference>
<evidence type="ECO:0000256" key="5">
    <source>
        <dbReference type="ARBA" id="ARBA00022553"/>
    </source>
</evidence>
<keyword evidence="7" id="KW-0547">Nucleotide-binding</keyword>
<feature type="domain" description="Histidine kinase" evidence="11">
    <location>
        <begin position="231"/>
        <end position="442"/>
    </location>
</feature>
<evidence type="ECO:0000256" key="8">
    <source>
        <dbReference type="ARBA" id="ARBA00022777"/>
    </source>
</evidence>
<keyword evidence="6" id="KW-0808">Transferase</keyword>
<dbReference type="Proteomes" id="UP000256478">
    <property type="component" value="Unassembled WGS sequence"/>
</dbReference>
<dbReference type="CDD" id="cd00082">
    <property type="entry name" value="HisKA"/>
    <property type="match status" value="1"/>
</dbReference>
<dbReference type="GO" id="GO:0005524">
    <property type="term" value="F:ATP binding"/>
    <property type="evidence" value="ECO:0007669"/>
    <property type="project" value="UniProtKB-KW"/>
</dbReference>
<dbReference type="InterPro" id="IPR036890">
    <property type="entry name" value="HATPase_C_sf"/>
</dbReference>
<keyword evidence="5" id="KW-0597">Phosphoprotein</keyword>
<evidence type="ECO:0000256" key="10">
    <source>
        <dbReference type="SAM" id="Phobius"/>
    </source>
</evidence>
<keyword evidence="4" id="KW-1003">Cell membrane</keyword>
<dbReference type="InterPro" id="IPR004358">
    <property type="entry name" value="Sig_transdc_His_kin-like_C"/>
</dbReference>
<dbReference type="SUPFAM" id="SSF47384">
    <property type="entry name" value="Homodimeric domain of signal transducing histidine kinase"/>
    <property type="match status" value="1"/>
</dbReference>
<dbReference type="GO" id="GO:0000155">
    <property type="term" value="F:phosphorelay sensor kinase activity"/>
    <property type="evidence" value="ECO:0007669"/>
    <property type="project" value="InterPro"/>
</dbReference>
<evidence type="ECO:0000259" key="11">
    <source>
        <dbReference type="PROSITE" id="PS50109"/>
    </source>
</evidence>
<dbReference type="AlphaFoldDB" id="A0A3E0TNV2"/>
<evidence type="ECO:0000256" key="7">
    <source>
        <dbReference type="ARBA" id="ARBA00022741"/>
    </source>
</evidence>
<dbReference type="InterPro" id="IPR036097">
    <property type="entry name" value="HisK_dim/P_sf"/>
</dbReference>